<feature type="transmembrane region" description="Helical" evidence="7">
    <location>
        <begin position="141"/>
        <end position="163"/>
    </location>
</feature>
<evidence type="ECO:0000256" key="5">
    <source>
        <dbReference type="ARBA" id="ARBA00022989"/>
    </source>
</evidence>
<dbReference type="Pfam" id="PF02417">
    <property type="entry name" value="Chromate_transp"/>
    <property type="match status" value="1"/>
</dbReference>
<evidence type="ECO:0000256" key="1">
    <source>
        <dbReference type="ARBA" id="ARBA00004651"/>
    </source>
</evidence>
<evidence type="ECO:0000256" key="6">
    <source>
        <dbReference type="ARBA" id="ARBA00023136"/>
    </source>
</evidence>
<evidence type="ECO:0000313" key="8">
    <source>
        <dbReference type="EMBL" id="HJD53622.1"/>
    </source>
</evidence>
<keyword evidence="6 7" id="KW-0472">Membrane</keyword>
<keyword evidence="5 7" id="KW-1133">Transmembrane helix</keyword>
<comment type="caution">
    <text evidence="8">The sequence shown here is derived from an EMBL/GenBank/DDBJ whole genome shotgun (WGS) entry which is preliminary data.</text>
</comment>
<dbReference type="InterPro" id="IPR052518">
    <property type="entry name" value="CHR_Transporter"/>
</dbReference>
<organism evidence="8 9">
    <name type="scientific">Candidatus Avibacteroides avistercoris</name>
    <dbReference type="NCBI Taxonomy" id="2840690"/>
    <lineage>
        <taxon>Bacteria</taxon>
        <taxon>Pseudomonadati</taxon>
        <taxon>Bacteroidota</taxon>
        <taxon>Bacteroidia</taxon>
        <taxon>Bacteroidales</taxon>
        <taxon>Bacteroidaceae</taxon>
        <taxon>Bacteroidaceae incertae sedis</taxon>
        <taxon>Candidatus Avibacteroides</taxon>
    </lineage>
</organism>
<keyword evidence="3" id="KW-1003">Cell membrane</keyword>
<protein>
    <submittedName>
        <fullName evidence="8">Chromate transporter</fullName>
    </submittedName>
</protein>
<proteinExistence type="inferred from homology"/>
<dbReference type="AlphaFoldDB" id="A0A9D2UJH3"/>
<keyword evidence="4 7" id="KW-0812">Transmembrane</keyword>
<dbReference type="EMBL" id="DWUP01000186">
    <property type="protein sequence ID" value="HJD53622.1"/>
    <property type="molecule type" value="Genomic_DNA"/>
</dbReference>
<dbReference type="InterPro" id="IPR003370">
    <property type="entry name" value="Chromate_transpt"/>
</dbReference>
<sequence>MKQYLTLLYIFAKIGLFTIGGGYAMVPLIEREFVDNKKWISREDFIDLLAVAQTVPGILAINMAIFVGYRLKGLRGAIATAFGTAFPSFAIILLIALFFTNFQDNPTVIKVFKGIRPAVVALIAAPCFQMARSAKLTWRNAIIPVIAALLIWLMAVSPIYVIIAGGAGGYLYGYVRRKTKGGSQC</sequence>
<dbReference type="GO" id="GO:0015109">
    <property type="term" value="F:chromate transmembrane transporter activity"/>
    <property type="evidence" value="ECO:0007669"/>
    <property type="project" value="InterPro"/>
</dbReference>
<feature type="transmembrane region" description="Helical" evidence="7">
    <location>
        <begin position="76"/>
        <end position="99"/>
    </location>
</feature>
<gene>
    <name evidence="8" type="ORF">IAA93_07870</name>
</gene>
<evidence type="ECO:0000256" key="2">
    <source>
        <dbReference type="ARBA" id="ARBA00005262"/>
    </source>
</evidence>
<evidence type="ECO:0000256" key="4">
    <source>
        <dbReference type="ARBA" id="ARBA00022692"/>
    </source>
</evidence>
<evidence type="ECO:0000256" key="7">
    <source>
        <dbReference type="SAM" id="Phobius"/>
    </source>
</evidence>
<comment type="subcellular location">
    <subcellularLocation>
        <location evidence="1">Cell membrane</location>
        <topology evidence="1">Multi-pass membrane protein</topology>
    </subcellularLocation>
</comment>
<dbReference type="GO" id="GO:0005886">
    <property type="term" value="C:plasma membrane"/>
    <property type="evidence" value="ECO:0007669"/>
    <property type="project" value="UniProtKB-SubCell"/>
</dbReference>
<dbReference type="PANTHER" id="PTHR43663:SF2">
    <property type="entry name" value="CHROMATE TRANSPORT PROTEIN-RELATED"/>
    <property type="match status" value="1"/>
</dbReference>
<reference evidence="8" key="1">
    <citation type="journal article" date="2021" name="PeerJ">
        <title>Extensive microbial diversity within the chicken gut microbiome revealed by metagenomics and culture.</title>
        <authorList>
            <person name="Gilroy R."/>
            <person name="Ravi A."/>
            <person name="Getino M."/>
            <person name="Pursley I."/>
            <person name="Horton D.L."/>
            <person name="Alikhan N.F."/>
            <person name="Baker D."/>
            <person name="Gharbi K."/>
            <person name="Hall N."/>
            <person name="Watson M."/>
            <person name="Adriaenssens E.M."/>
            <person name="Foster-Nyarko E."/>
            <person name="Jarju S."/>
            <person name="Secka A."/>
            <person name="Antonio M."/>
            <person name="Oren A."/>
            <person name="Chaudhuri R.R."/>
            <person name="La Ragione R."/>
            <person name="Hildebrand F."/>
            <person name="Pallen M.J."/>
        </authorList>
    </citation>
    <scope>NUCLEOTIDE SEQUENCE</scope>
    <source>
        <strain evidence="8">MalCec1-1739</strain>
    </source>
</reference>
<dbReference type="PANTHER" id="PTHR43663">
    <property type="entry name" value="CHROMATE TRANSPORT PROTEIN-RELATED"/>
    <property type="match status" value="1"/>
</dbReference>
<reference evidence="8" key="2">
    <citation type="submission" date="2021-04" db="EMBL/GenBank/DDBJ databases">
        <authorList>
            <person name="Gilroy R."/>
        </authorList>
    </citation>
    <scope>NUCLEOTIDE SEQUENCE</scope>
    <source>
        <strain evidence="8">MalCec1-1739</strain>
    </source>
</reference>
<dbReference type="Proteomes" id="UP000787625">
    <property type="component" value="Unassembled WGS sequence"/>
</dbReference>
<accession>A0A9D2UJH3</accession>
<feature type="transmembrane region" description="Helical" evidence="7">
    <location>
        <begin position="7"/>
        <end position="29"/>
    </location>
</feature>
<evidence type="ECO:0000256" key="3">
    <source>
        <dbReference type="ARBA" id="ARBA00022475"/>
    </source>
</evidence>
<comment type="similarity">
    <text evidence="2">Belongs to the chromate ion transporter (CHR) (TC 2.A.51) family.</text>
</comment>
<name>A0A9D2UJH3_9BACT</name>
<evidence type="ECO:0000313" key="9">
    <source>
        <dbReference type="Proteomes" id="UP000787625"/>
    </source>
</evidence>
<feature type="transmembrane region" description="Helical" evidence="7">
    <location>
        <begin position="49"/>
        <end position="69"/>
    </location>
</feature>